<sequence>MKPRNIRNAKVLCSLGYYALINPGVSVVNKTNIVQMFVVMSQVREYYSLLVYRSGIMRILFKFGMVLKTENRYCFKKTVPKSEYMKFSKYVVHTIEELSNPNSYPNLCTDGVPSGVRRLTEAAKSIKAKLVKKGVRFTISSWDMPYHRNESLNTLGGSDDMVSVKSFTERFTELQNNLDVIETDIEGLQIFSREVGSSMEEGVDEMMISDFISTLSLYEFKAQNLIQESVESEEMAHYEELVTMLDHIKHMINKLKSKICVTLDPTYVQDNVESPDYQSTYQARFPLLEQATQGPDTGANEGSRFSSDHLPNNFNQFPPVPSYTVIEDYPIIYPAHNPSAHGLLDDQFDNTTEERSNYSYENIVQNINYVNNYINNTLNRNEPQIETTPIERASRERLERIKPESLEGRGLKAQEQPEKGRDKFSHKDSLFKQESELKHEKFDKNEVKDLLNYRGSSDSDYLHQSVDPRSLKQTSKDQSVDLFKLNHKTPGKVGKSEGSLPVAAGLERTESSEMVESDGDDPELCTDMSYVMDTLKRINTYLESKPPKFVANSKSYQMIQSTSHPYAESASSVNLVKGISDKELTKIDEVELMKIKMKKEEALMRDTVPASSTTTKESATNFWREGSLRERNPLFDSFDENLVTRLANSHTPRKNVTVSSSVLPFDNTLVTSSITSGNVLDHHTLESSLSGAEHFTGKSMVTVVSRPGASMSSQQAAENALKDLVKELGNQVAAESLASVANSWSATYGTTNYPTVSYRHSYSCDSANEYCPGSSRSYEEYGVPDESGKDEKGIQTSVGVSSKLIFRKGIPSDNFRNRIMTRNIDTSNEFNVNSEYVLDADNNLKQLKKLTKLLLLREEEAGERVRDGGYGKTEGYIRTQSDRFEEVFSDEFTNDGQVEEEHDKEVDGLGDNEHDGYDEDEEVGGRRVDKAEGKEDEQEYEESYHRTEKRTVQKQPRTSEVNELGYPVIDLNNIENMKHGTFSESDLMETPKSSREEFPVEEMESSEFFDRYQNNQASEESGLEYGGQEREEYQGYPAPEYPKEEYEYEEDAEDRSYEDYENYEDDEYLDDENDMDQVASVVDEDTYHVERARGSSIRYGQKSKYDSGAKYDARRMKYQDRVKADEYKHEDTVKGDRSGRSERVKHQRVREEKRGQTSHREDEDAMTAHFGGERSSRRERKSREKKVRAREEEKYNDTHYHNDYYDENYKEPTYVEEYDPHDKYEKHDNYEKYDKYSHRGDRRYRDHKYQKEHYTKPRRYDHSRHHKHEHGRERLRRSNTYPLKSHQFQEEYVKYPRAYNEEHCEEGGHERRRHRDEYAQSGFGGYSNYLQTNYSNYANEYSAPTFRNYADKMNYIHFSTSSSRENMYSNEYDHERRYGDQRHSYEDRYRNSYGTYRDGYPETYGERIVEVYEEDQENQDHEKDDRYGKYVKIGNDQERTLKSYLIHEASTSNSKRESFEKKFRGEENGHATLRTGHEATTYENEAREGAVNAEGKTEDRMGCKDSDKMDDGMLEKRVEKMGGDLYNDREGRPSDKDEKMDDSNTTNKTDNMEFSNKANTDMNTNLGSRTDGDEVVENLDDDVITNSLTVKNVIKEGGEVIYEDNMLSIEYAHSTKFSPSHYDTGYVGDNEVTLEVALTVENTSLFSYVLSFDYSNFENFPMNLKFLNRKFKGVEAKPGERVVHRFSAHCFGPFVGLPKLVLRANLDVNKQRFLHIYLPVAVSCFFTPSLDLSSLSEKYFNSDKFKHIMKNKVYFNTHKKVHLAQLLNIVTGFGRFRLLQQAENCYYLASTFSAPFYATSRELYRFTIFAMVEATASHYHVHVSSDSYRLANSTSMLLKYLLQN</sequence>
<feature type="compositionally biased region" description="Basic and acidic residues" evidence="1">
    <location>
        <begin position="1495"/>
        <end position="1542"/>
    </location>
</feature>
<feature type="compositionally biased region" description="Polar residues" evidence="1">
    <location>
        <begin position="303"/>
        <end position="312"/>
    </location>
</feature>
<feature type="compositionally biased region" description="Polar residues" evidence="1">
    <location>
        <begin position="1543"/>
        <end position="1568"/>
    </location>
</feature>
<evidence type="ECO:0000313" key="2">
    <source>
        <dbReference type="EMBL" id="UKJ90798.2"/>
    </source>
</evidence>
<gene>
    <name evidence="2" type="ORF">MACJ_001733</name>
</gene>
<name>A0A976M951_THEOR</name>
<feature type="region of interest" description="Disordered" evidence="1">
    <location>
        <begin position="385"/>
        <end position="427"/>
    </location>
</feature>
<feature type="compositionally biased region" description="Basic and acidic residues" evidence="1">
    <location>
        <begin position="392"/>
        <end position="427"/>
    </location>
</feature>
<feature type="compositionally biased region" description="Acidic residues" evidence="1">
    <location>
        <begin position="1059"/>
        <end position="1072"/>
    </location>
</feature>
<evidence type="ECO:0000313" key="3">
    <source>
        <dbReference type="Proteomes" id="UP000244803"/>
    </source>
</evidence>
<feature type="compositionally biased region" description="Basic and acidic residues" evidence="1">
    <location>
        <begin position="1220"/>
        <end position="1260"/>
    </location>
</feature>
<feature type="compositionally biased region" description="Basic residues" evidence="1">
    <location>
        <begin position="1177"/>
        <end position="1188"/>
    </location>
</feature>
<accession>A0A976M951</accession>
<feature type="compositionally biased region" description="Basic and acidic residues" evidence="1">
    <location>
        <begin position="1119"/>
        <end position="1162"/>
    </location>
</feature>
<dbReference type="OrthoDB" id="361724at2759"/>
<feature type="region of interest" description="Disordered" evidence="1">
    <location>
        <begin position="1487"/>
        <end position="1571"/>
    </location>
</feature>
<feature type="compositionally biased region" description="Basic and acidic residues" evidence="1">
    <location>
        <begin position="1189"/>
        <end position="1208"/>
    </location>
</feature>
<reference evidence="2" key="1">
    <citation type="submission" date="2022-07" db="EMBL/GenBank/DDBJ databases">
        <title>Evaluation of T. orientalis genome assembly methods using nanopore sequencing and analysis of variation between genomes.</title>
        <authorList>
            <person name="Yam J."/>
            <person name="Micallef M.L."/>
            <person name="Liu M."/>
            <person name="Djordjevic S.P."/>
            <person name="Bogema D.R."/>
            <person name="Jenkins C."/>
        </authorList>
    </citation>
    <scope>NUCLEOTIDE SEQUENCE</scope>
    <source>
        <strain evidence="2">Fish Creek</strain>
    </source>
</reference>
<feature type="region of interest" description="Disordered" evidence="1">
    <location>
        <begin position="1220"/>
        <end position="1283"/>
    </location>
</feature>
<feature type="region of interest" description="Disordered" evidence="1">
    <location>
        <begin position="454"/>
        <end position="500"/>
    </location>
</feature>
<proteinExistence type="predicted"/>
<feature type="compositionally biased region" description="Basic and acidic residues" evidence="1">
    <location>
        <begin position="899"/>
        <end position="915"/>
    </location>
</feature>
<protein>
    <submittedName>
        <fullName evidence="2">Uncharacterized protein</fullName>
    </submittedName>
</protein>
<dbReference type="EMBL" id="CP056068">
    <property type="protein sequence ID" value="UKJ90798.2"/>
    <property type="molecule type" value="Genomic_DNA"/>
</dbReference>
<feature type="compositionally biased region" description="Basic and acidic residues" evidence="1">
    <location>
        <begin position="923"/>
        <end position="933"/>
    </location>
</feature>
<evidence type="ECO:0000256" key="1">
    <source>
        <dbReference type="SAM" id="MobiDB-lite"/>
    </source>
</evidence>
<feature type="region of interest" description="Disordered" evidence="1">
    <location>
        <begin position="892"/>
        <end position="964"/>
    </location>
</feature>
<feature type="region of interest" description="Disordered" evidence="1">
    <location>
        <begin position="1119"/>
        <end position="1208"/>
    </location>
</feature>
<feature type="region of interest" description="Disordered" evidence="1">
    <location>
        <begin position="292"/>
        <end position="312"/>
    </location>
</feature>
<organism evidence="2 3">
    <name type="scientific">Theileria orientalis</name>
    <dbReference type="NCBI Taxonomy" id="68886"/>
    <lineage>
        <taxon>Eukaryota</taxon>
        <taxon>Sar</taxon>
        <taxon>Alveolata</taxon>
        <taxon>Apicomplexa</taxon>
        <taxon>Aconoidasida</taxon>
        <taxon>Piroplasmida</taxon>
        <taxon>Theileriidae</taxon>
        <taxon>Theileria</taxon>
    </lineage>
</organism>
<feature type="compositionally biased region" description="Basic and acidic residues" evidence="1">
    <location>
        <begin position="942"/>
        <end position="951"/>
    </location>
</feature>
<feature type="region of interest" description="Disordered" evidence="1">
    <location>
        <begin position="981"/>
        <end position="1072"/>
    </location>
</feature>
<feature type="compositionally biased region" description="Basic residues" evidence="1">
    <location>
        <begin position="1261"/>
        <end position="1277"/>
    </location>
</feature>
<dbReference type="Proteomes" id="UP000244803">
    <property type="component" value="Chromosome 2"/>
</dbReference>